<evidence type="ECO:0000256" key="2">
    <source>
        <dbReference type="ARBA" id="ARBA00006484"/>
    </source>
</evidence>
<evidence type="ECO:0000256" key="5">
    <source>
        <dbReference type="ARBA" id="ARBA00023002"/>
    </source>
</evidence>
<dbReference type="PANTHER" id="PTHR43391:SF76">
    <property type="entry name" value="11-BETA-HYDROXYSTEROID DEHYDROGENASE-LIKE 2-RELATED"/>
    <property type="match status" value="1"/>
</dbReference>
<dbReference type="Pfam" id="PF00106">
    <property type="entry name" value="adh_short"/>
    <property type="match status" value="1"/>
</dbReference>
<reference evidence="10" key="1">
    <citation type="journal article" date="2019" name="Gigascience">
        <title>De novo genome assembly of the endangered Acer yangbiense, a plant species with extremely small populations endemic to Yunnan Province, China.</title>
        <authorList>
            <person name="Yang J."/>
            <person name="Wariss H.M."/>
            <person name="Tao L."/>
            <person name="Zhang R."/>
            <person name="Yun Q."/>
            <person name="Hollingsworth P."/>
            <person name="Dao Z."/>
            <person name="Luo G."/>
            <person name="Guo H."/>
            <person name="Ma Y."/>
            <person name="Sun W."/>
        </authorList>
    </citation>
    <scope>NUCLEOTIDE SEQUENCE [LARGE SCALE GENOMIC DNA]</scope>
    <source>
        <strain evidence="10">cv. br00</strain>
    </source>
</reference>
<dbReference type="Proteomes" id="UP000326939">
    <property type="component" value="Chromosome 12"/>
</dbReference>
<dbReference type="InterPro" id="IPR002347">
    <property type="entry name" value="SDR_fam"/>
</dbReference>
<proteinExistence type="inferred from homology"/>
<dbReference type="GO" id="GO:0005829">
    <property type="term" value="C:cytosol"/>
    <property type="evidence" value="ECO:0007669"/>
    <property type="project" value="TreeGrafter"/>
</dbReference>
<evidence type="ECO:0000259" key="8">
    <source>
        <dbReference type="SMART" id="SM00822"/>
    </source>
</evidence>
<feature type="transmembrane region" description="Helical" evidence="7">
    <location>
        <begin position="64"/>
        <end position="84"/>
    </location>
</feature>
<evidence type="ECO:0000256" key="3">
    <source>
        <dbReference type="ARBA" id="ARBA00022857"/>
    </source>
</evidence>
<comment type="similarity">
    <text evidence="2">Belongs to the short-chain dehydrogenases/reductases (SDR) family.</text>
</comment>
<evidence type="ECO:0000256" key="7">
    <source>
        <dbReference type="SAM" id="Phobius"/>
    </source>
</evidence>
<dbReference type="AlphaFoldDB" id="A0A5N5KPW9"/>
<organism evidence="9 10">
    <name type="scientific">Salix brachista</name>
    <dbReference type="NCBI Taxonomy" id="2182728"/>
    <lineage>
        <taxon>Eukaryota</taxon>
        <taxon>Viridiplantae</taxon>
        <taxon>Streptophyta</taxon>
        <taxon>Embryophyta</taxon>
        <taxon>Tracheophyta</taxon>
        <taxon>Spermatophyta</taxon>
        <taxon>Magnoliopsida</taxon>
        <taxon>eudicotyledons</taxon>
        <taxon>Gunneridae</taxon>
        <taxon>Pentapetalae</taxon>
        <taxon>rosids</taxon>
        <taxon>fabids</taxon>
        <taxon>Malpighiales</taxon>
        <taxon>Salicaceae</taxon>
        <taxon>Saliceae</taxon>
        <taxon>Salix</taxon>
    </lineage>
</organism>
<keyword evidence="3" id="KW-0521">NADP</keyword>
<keyword evidence="7" id="KW-0812">Transmembrane</keyword>
<accession>A0A5N5KPW9</accession>
<dbReference type="Pfam" id="PF14364">
    <property type="entry name" value="DUF4408"/>
    <property type="match status" value="1"/>
</dbReference>
<feature type="compositionally biased region" description="Basic and acidic residues" evidence="6">
    <location>
        <begin position="125"/>
        <end position="151"/>
    </location>
</feature>
<keyword evidence="4" id="KW-0735">Signal-anchor</keyword>
<feature type="transmembrane region" description="Helical" evidence="7">
    <location>
        <begin position="211"/>
        <end position="232"/>
    </location>
</feature>
<dbReference type="PROSITE" id="PS00061">
    <property type="entry name" value="ADH_SHORT"/>
    <property type="match status" value="1"/>
</dbReference>
<evidence type="ECO:0000256" key="1">
    <source>
        <dbReference type="ARBA" id="ARBA00004606"/>
    </source>
</evidence>
<dbReference type="PRINTS" id="PR00081">
    <property type="entry name" value="GDHRDH"/>
</dbReference>
<dbReference type="GO" id="GO:0016491">
    <property type="term" value="F:oxidoreductase activity"/>
    <property type="evidence" value="ECO:0007669"/>
    <property type="project" value="UniProtKB-KW"/>
</dbReference>
<evidence type="ECO:0000313" key="9">
    <source>
        <dbReference type="EMBL" id="KAB5532168.1"/>
    </source>
</evidence>
<dbReference type="InterPro" id="IPR057326">
    <property type="entry name" value="KR_dom"/>
</dbReference>
<sequence>MNLIKLREIHAMNKSKKHQLLDNFFLYSLTVLTCTLFCSSPFWFPSLFESMKLFLLVSPPKLGSVFLSPKFIFIVGNLIIIVLVGESKFFTSNSPPATGVYYDEYIDHKRSPQTASSVEQETETNMEKSSTEKCSRTCENGEKNEGKGLAEERKYLEEEDFSLPTEELNKRADDFIARVNRQRMVEAMLSENINNSASPCCCKAMDMTKMLLNILIPPVALIMLLLILPPYLVLKYLGLVRGFTYSEDVAGKVVLITGASSGIGEHIAYQYARRGARLALVARREDRLREVASEAWKMGSPDVLLIRADVSKVEDCKRFVDETMEHFGQLDHLVNNAGIPGVGLLEETTNISDLTSVVDINFWGSVYGTYFAAPYLRKSHGKIIAISSAAGRFHSPGASIYGASKAALISLYESLRIEFGSDIGITIVIPGLVKSEMTTGKRRSKAKLQSIPIESTEDCAKAIVDSACRGDRYLVEPSWVWILFLVKVLFPEVLEWCLHWLFFSTPRNSRKAA</sequence>
<dbReference type="SMART" id="SM00822">
    <property type="entry name" value="PKS_KR"/>
    <property type="match status" value="1"/>
</dbReference>
<dbReference type="PRINTS" id="PR00080">
    <property type="entry name" value="SDRFAMILY"/>
</dbReference>
<keyword evidence="7" id="KW-0472">Membrane</keyword>
<keyword evidence="7" id="KW-1133">Transmembrane helix</keyword>
<dbReference type="SUPFAM" id="SSF51735">
    <property type="entry name" value="NAD(P)-binding Rossmann-fold domains"/>
    <property type="match status" value="1"/>
</dbReference>
<dbReference type="Gene3D" id="3.40.50.720">
    <property type="entry name" value="NAD(P)-binding Rossmann-like Domain"/>
    <property type="match status" value="1"/>
</dbReference>
<feature type="domain" description="Ketoreductase" evidence="8">
    <location>
        <begin position="252"/>
        <end position="436"/>
    </location>
</feature>
<feature type="transmembrane region" description="Helical" evidence="7">
    <location>
        <begin position="20"/>
        <end position="44"/>
    </location>
</feature>
<dbReference type="InterPro" id="IPR020904">
    <property type="entry name" value="Sc_DH/Rdtase_CS"/>
</dbReference>
<dbReference type="GO" id="GO:0016020">
    <property type="term" value="C:membrane"/>
    <property type="evidence" value="ECO:0007669"/>
    <property type="project" value="UniProtKB-SubCell"/>
</dbReference>
<comment type="subcellular location">
    <subcellularLocation>
        <location evidence="1">Membrane</location>
        <topology evidence="1">Single-pass type II membrane protein</topology>
    </subcellularLocation>
</comment>
<dbReference type="PANTHER" id="PTHR43391">
    <property type="entry name" value="RETINOL DEHYDROGENASE-RELATED"/>
    <property type="match status" value="1"/>
</dbReference>
<keyword evidence="5" id="KW-0560">Oxidoreductase</keyword>
<feature type="region of interest" description="Disordered" evidence="6">
    <location>
        <begin position="112"/>
        <end position="151"/>
    </location>
</feature>
<dbReference type="InterPro" id="IPR025520">
    <property type="entry name" value="DUF4408"/>
</dbReference>
<gene>
    <name evidence="9" type="ORF">DKX38_018838</name>
</gene>
<comment type="caution">
    <text evidence="9">The sequence shown here is derived from an EMBL/GenBank/DDBJ whole genome shotgun (WGS) entry which is preliminary data.</text>
</comment>
<protein>
    <recommendedName>
        <fullName evidence="8">Ketoreductase domain-containing protein</fullName>
    </recommendedName>
</protein>
<keyword evidence="10" id="KW-1185">Reference proteome</keyword>
<dbReference type="InterPro" id="IPR036291">
    <property type="entry name" value="NAD(P)-bd_dom_sf"/>
</dbReference>
<dbReference type="EMBL" id="VDCV01000012">
    <property type="protein sequence ID" value="KAB5532168.1"/>
    <property type="molecule type" value="Genomic_DNA"/>
</dbReference>
<name>A0A5N5KPW9_9ROSI</name>
<evidence type="ECO:0000256" key="6">
    <source>
        <dbReference type="SAM" id="MobiDB-lite"/>
    </source>
</evidence>
<evidence type="ECO:0000256" key="4">
    <source>
        <dbReference type="ARBA" id="ARBA00022968"/>
    </source>
</evidence>
<evidence type="ECO:0000313" key="10">
    <source>
        <dbReference type="Proteomes" id="UP000326939"/>
    </source>
</evidence>